<dbReference type="Pfam" id="PF03963">
    <property type="entry name" value="FlgD"/>
    <property type="match status" value="1"/>
</dbReference>
<dbReference type="GO" id="GO:0044781">
    <property type="term" value="P:bacterial-type flagellum organization"/>
    <property type="evidence" value="ECO:0007669"/>
    <property type="project" value="UniProtKB-UniRule"/>
</dbReference>
<keyword evidence="8" id="KW-0966">Cell projection</keyword>
<protein>
    <recommendedName>
        <fullName evidence="2 5">Basal-body rod modification protein FlgD</fullName>
    </recommendedName>
</protein>
<keyword evidence="9" id="KW-1185">Reference proteome</keyword>
<evidence type="ECO:0000256" key="1">
    <source>
        <dbReference type="ARBA" id="ARBA00010577"/>
    </source>
</evidence>
<sequence length="226" mass="22618">MMTNSFGLPATSAGAAASDKVGSSPVSETRDMFTKLLVAQIRNQDPLSPSDPSQFVNQLAQLSQTESLQGLAQTQSASASLLQNLQVLAMGAQVGSDITVATGSVRVGEQPIAGTVQLTAGSSATTLTLTGADGQEHKLSLPAHGAGTLAFTIDPAALGLAPGSYSISAQAADGTRPSVEVNGRIESVRMSGTGGVVLQVANIGEVDPSAVTGFNGKASTQVAALP</sequence>
<dbReference type="Gene3D" id="2.30.30.910">
    <property type="match status" value="1"/>
</dbReference>
<evidence type="ECO:0000313" key="8">
    <source>
        <dbReference type="EMBL" id="TFW29700.1"/>
    </source>
</evidence>
<dbReference type="AlphaFoldDB" id="A0A4Y9SSM3"/>
<dbReference type="Proteomes" id="UP000297258">
    <property type="component" value="Unassembled WGS sequence"/>
</dbReference>
<accession>A0A4Y9SSM3</accession>
<name>A0A4Y9SSM3_9BURK</name>
<dbReference type="EMBL" id="SPUM01000122">
    <property type="protein sequence ID" value="TFW29700.1"/>
    <property type="molecule type" value="Genomic_DNA"/>
</dbReference>
<keyword evidence="3 5" id="KW-1005">Bacterial flagellum biogenesis</keyword>
<comment type="function">
    <text evidence="4 5">Required for flagellar hook formation. May act as a scaffolding protein.</text>
</comment>
<evidence type="ECO:0000256" key="3">
    <source>
        <dbReference type="ARBA" id="ARBA00022795"/>
    </source>
</evidence>
<dbReference type="InterPro" id="IPR025965">
    <property type="entry name" value="FlgD/Vpr_Ig-like"/>
</dbReference>
<dbReference type="Pfam" id="PF13860">
    <property type="entry name" value="FlgD_ig"/>
    <property type="match status" value="1"/>
</dbReference>
<organism evidence="8 9">
    <name type="scientific">Massilia horti</name>
    <dbReference type="NCBI Taxonomy" id="2562153"/>
    <lineage>
        <taxon>Bacteria</taxon>
        <taxon>Pseudomonadati</taxon>
        <taxon>Pseudomonadota</taxon>
        <taxon>Betaproteobacteria</taxon>
        <taxon>Burkholderiales</taxon>
        <taxon>Oxalobacteraceae</taxon>
        <taxon>Telluria group</taxon>
        <taxon>Massilia</taxon>
    </lineage>
</organism>
<keyword evidence="8" id="KW-0282">Flagellum</keyword>
<keyword evidence="8" id="KW-0969">Cilium</keyword>
<comment type="caution">
    <text evidence="8">The sequence shown here is derived from an EMBL/GenBank/DDBJ whole genome shotgun (WGS) entry which is preliminary data.</text>
</comment>
<dbReference type="Gene3D" id="2.60.40.4070">
    <property type="match status" value="1"/>
</dbReference>
<dbReference type="OrthoDB" id="9785233at2"/>
<evidence type="ECO:0000256" key="2">
    <source>
        <dbReference type="ARBA" id="ARBA00016013"/>
    </source>
</evidence>
<gene>
    <name evidence="8" type="ORF">E4O92_18210</name>
</gene>
<feature type="domain" description="FlgD/Vpr Ig-like" evidence="7">
    <location>
        <begin position="108"/>
        <end position="174"/>
    </location>
</feature>
<feature type="region of interest" description="Disordered" evidence="6">
    <location>
        <begin position="1"/>
        <end position="26"/>
    </location>
</feature>
<reference evidence="8 9" key="1">
    <citation type="submission" date="2019-03" db="EMBL/GenBank/DDBJ databases">
        <title>Draft genome of Massilia hortus sp. nov., a novel bacterial species of the Oxalobacteraceae family.</title>
        <authorList>
            <person name="Peta V."/>
            <person name="Raths R."/>
            <person name="Bucking H."/>
        </authorList>
    </citation>
    <scope>NUCLEOTIDE SEQUENCE [LARGE SCALE GENOMIC DNA]</scope>
    <source>
        <strain evidence="8 9">ONC3</strain>
    </source>
</reference>
<dbReference type="InterPro" id="IPR005648">
    <property type="entry name" value="FlgD"/>
</dbReference>
<evidence type="ECO:0000256" key="4">
    <source>
        <dbReference type="ARBA" id="ARBA00024746"/>
    </source>
</evidence>
<evidence type="ECO:0000256" key="5">
    <source>
        <dbReference type="RuleBase" id="RU362076"/>
    </source>
</evidence>
<comment type="similarity">
    <text evidence="1 5">Belongs to the FlgD family.</text>
</comment>
<evidence type="ECO:0000313" key="9">
    <source>
        <dbReference type="Proteomes" id="UP000297258"/>
    </source>
</evidence>
<dbReference type="RefSeq" id="WP_135191071.1">
    <property type="nucleotide sequence ID" value="NZ_SPUM01000122.1"/>
</dbReference>
<evidence type="ECO:0000259" key="7">
    <source>
        <dbReference type="Pfam" id="PF13860"/>
    </source>
</evidence>
<proteinExistence type="inferred from homology"/>
<evidence type="ECO:0000256" key="6">
    <source>
        <dbReference type="SAM" id="MobiDB-lite"/>
    </source>
</evidence>